<sequence length="164" mass="16568">MSGAGAPSTQERIDGSGLKVVIVAGTWHETITDGLIAGATRTLDDAGASYSLVRVPGSFELPVVSKAALEAGADAVVALGVIIRGGTPHFEYVSAAATDGLTRVALDTGKPVGFGVLTLDDEAQGIDRAGLPGSKEDKGAEAAHAALATAVTLRELRARTDFAL</sequence>
<comment type="caution">
    <text evidence="8">The sequence shown here is derived from an EMBL/GenBank/DDBJ whole genome shotgun (WGS) entry which is preliminary data.</text>
</comment>
<keyword evidence="9" id="KW-1185">Reference proteome</keyword>
<evidence type="ECO:0000256" key="3">
    <source>
        <dbReference type="ARBA" id="ARBA00012664"/>
    </source>
</evidence>
<feature type="binding site" evidence="7">
    <location>
        <position position="114"/>
    </location>
    <ligand>
        <name>5-amino-6-(D-ribitylamino)uracil</name>
        <dbReference type="ChEBI" id="CHEBI:15934"/>
    </ligand>
</feature>
<dbReference type="EMBL" id="JAROCB010000004">
    <property type="protein sequence ID" value="MDN4598327.1"/>
    <property type="molecule type" value="Genomic_DNA"/>
</dbReference>
<dbReference type="SUPFAM" id="SSF52121">
    <property type="entry name" value="Lumazine synthase"/>
    <property type="match status" value="1"/>
</dbReference>
<proteinExistence type="inferred from homology"/>
<dbReference type="CDD" id="cd09209">
    <property type="entry name" value="Lumazine_synthase-I"/>
    <property type="match status" value="1"/>
</dbReference>
<feature type="binding site" evidence="7">
    <location>
        <begin position="86"/>
        <end position="87"/>
    </location>
    <ligand>
        <name>(2S)-2-hydroxy-3-oxobutyl phosphate</name>
        <dbReference type="ChEBI" id="CHEBI:58830"/>
    </ligand>
</feature>
<evidence type="ECO:0000256" key="7">
    <source>
        <dbReference type="HAMAP-Rule" id="MF_00178"/>
    </source>
</evidence>
<comment type="similarity">
    <text evidence="2 7">Belongs to the DMRL synthase family.</text>
</comment>
<comment type="function">
    <text evidence="7">Catalyzes the formation of 6,7-dimethyl-8-ribityllumazine by condensation of 5-amino-6-(D-ribitylamino)uracil with 3,4-dihydroxy-2-butanone 4-phosphate. This is the penultimate step in the biosynthesis of riboflavin.</text>
</comment>
<reference evidence="8" key="1">
    <citation type="submission" date="2023-03" db="EMBL/GenBank/DDBJ databases">
        <title>MT1 and MT2 Draft Genomes of Novel Species.</title>
        <authorList>
            <person name="Venkateswaran K."/>
        </authorList>
    </citation>
    <scope>NUCLEOTIDE SEQUENCE</scope>
    <source>
        <strain evidence="8">F6_8S_P_1A</strain>
    </source>
</reference>
<comment type="catalytic activity">
    <reaction evidence="6 7">
        <text>(2S)-2-hydroxy-3-oxobutyl phosphate + 5-amino-6-(D-ribitylamino)uracil = 6,7-dimethyl-8-(1-D-ribityl)lumazine + phosphate + 2 H2O + H(+)</text>
        <dbReference type="Rhea" id="RHEA:26152"/>
        <dbReference type="ChEBI" id="CHEBI:15377"/>
        <dbReference type="ChEBI" id="CHEBI:15378"/>
        <dbReference type="ChEBI" id="CHEBI:15934"/>
        <dbReference type="ChEBI" id="CHEBI:43474"/>
        <dbReference type="ChEBI" id="CHEBI:58201"/>
        <dbReference type="ChEBI" id="CHEBI:58830"/>
        <dbReference type="EC" id="2.5.1.78"/>
    </reaction>
</comment>
<dbReference type="InterPro" id="IPR036467">
    <property type="entry name" value="LS/RS_sf"/>
</dbReference>
<dbReference type="PANTHER" id="PTHR21058:SF0">
    <property type="entry name" value="6,7-DIMETHYL-8-RIBITYLLUMAZINE SYNTHASE"/>
    <property type="match status" value="1"/>
</dbReference>
<comment type="pathway">
    <text evidence="1 7">Cofactor biosynthesis; riboflavin biosynthesis; riboflavin from 2-hydroxy-3-oxobutyl phosphate and 5-amino-6-(D-ribitylamino)uracil: step 1/2.</text>
</comment>
<dbReference type="EC" id="2.5.1.78" evidence="3 7"/>
<evidence type="ECO:0000313" key="8">
    <source>
        <dbReference type="EMBL" id="MDN4598327.1"/>
    </source>
</evidence>
<dbReference type="GO" id="GO:0000906">
    <property type="term" value="F:6,7-dimethyl-8-ribityllumazine synthase activity"/>
    <property type="evidence" value="ECO:0007669"/>
    <property type="project" value="UniProtKB-EC"/>
</dbReference>
<dbReference type="PANTHER" id="PTHR21058">
    <property type="entry name" value="6,7-DIMETHYL-8-RIBITYLLUMAZINE SYNTHASE DMRL SYNTHASE LUMAZINE SYNTHASE"/>
    <property type="match status" value="1"/>
</dbReference>
<evidence type="ECO:0000313" key="9">
    <source>
        <dbReference type="Proteomes" id="UP001174210"/>
    </source>
</evidence>
<dbReference type="Proteomes" id="UP001174210">
    <property type="component" value="Unassembled WGS sequence"/>
</dbReference>
<dbReference type="RefSeq" id="WP_301219676.1">
    <property type="nucleotide sequence ID" value="NZ_JAROCB010000004.1"/>
</dbReference>
<evidence type="ECO:0000256" key="1">
    <source>
        <dbReference type="ARBA" id="ARBA00004917"/>
    </source>
</evidence>
<feature type="binding site" evidence="7">
    <location>
        <begin position="81"/>
        <end position="83"/>
    </location>
    <ligand>
        <name>5-amino-6-(D-ribitylamino)uracil</name>
        <dbReference type="ChEBI" id="CHEBI:15934"/>
    </ligand>
</feature>
<feature type="active site" description="Proton donor" evidence="7">
    <location>
        <position position="89"/>
    </location>
</feature>
<keyword evidence="4 7" id="KW-0686">Riboflavin biosynthesis</keyword>
<name>A0ABT8J039_9MICO</name>
<dbReference type="Gene3D" id="3.40.50.960">
    <property type="entry name" value="Lumazine/riboflavin synthase"/>
    <property type="match status" value="1"/>
</dbReference>
<evidence type="ECO:0000256" key="6">
    <source>
        <dbReference type="ARBA" id="ARBA00048785"/>
    </source>
</evidence>
<protein>
    <recommendedName>
        <fullName evidence="3 7">6,7-dimethyl-8-ribityllumazine synthase</fullName>
        <shortName evidence="7">DMRL synthase</shortName>
        <shortName evidence="7">LS</shortName>
        <shortName evidence="7">Lumazine synthase</shortName>
        <ecNumber evidence="3 7">2.5.1.78</ecNumber>
    </recommendedName>
</protein>
<evidence type="ECO:0000256" key="2">
    <source>
        <dbReference type="ARBA" id="ARBA00007424"/>
    </source>
</evidence>
<dbReference type="InterPro" id="IPR034964">
    <property type="entry name" value="LS"/>
</dbReference>
<evidence type="ECO:0000256" key="4">
    <source>
        <dbReference type="ARBA" id="ARBA00022619"/>
    </source>
</evidence>
<keyword evidence="5 7" id="KW-0808">Transferase</keyword>
<dbReference type="HAMAP" id="MF_00178">
    <property type="entry name" value="Lumazine_synth"/>
    <property type="match status" value="1"/>
</dbReference>
<dbReference type="NCBIfam" id="TIGR00114">
    <property type="entry name" value="lumazine-synth"/>
    <property type="match status" value="1"/>
</dbReference>
<dbReference type="InterPro" id="IPR002180">
    <property type="entry name" value="LS/RS"/>
</dbReference>
<gene>
    <name evidence="7 8" type="primary">ribH</name>
    <name evidence="8" type="ORF">P5G59_14340</name>
</gene>
<dbReference type="Pfam" id="PF00885">
    <property type="entry name" value="DMRL_synthase"/>
    <property type="match status" value="1"/>
</dbReference>
<accession>A0ABT8J039</accession>
<organism evidence="8 9">
    <name type="scientific">Leifsonia virtsii</name>
    <dbReference type="NCBI Taxonomy" id="3035915"/>
    <lineage>
        <taxon>Bacteria</taxon>
        <taxon>Bacillati</taxon>
        <taxon>Actinomycetota</taxon>
        <taxon>Actinomycetes</taxon>
        <taxon>Micrococcales</taxon>
        <taxon>Microbacteriaceae</taxon>
        <taxon>Leifsonia</taxon>
    </lineage>
</organism>
<feature type="binding site" evidence="7">
    <location>
        <begin position="58"/>
        <end position="60"/>
    </location>
    <ligand>
        <name>5-amino-6-(D-ribitylamino)uracil</name>
        <dbReference type="ChEBI" id="CHEBI:15934"/>
    </ligand>
</feature>
<feature type="binding site" evidence="7">
    <location>
        <position position="27"/>
    </location>
    <ligand>
        <name>5-amino-6-(D-ribitylamino)uracil</name>
        <dbReference type="ChEBI" id="CHEBI:15934"/>
    </ligand>
</feature>
<evidence type="ECO:0000256" key="5">
    <source>
        <dbReference type="ARBA" id="ARBA00022679"/>
    </source>
</evidence>
<feature type="binding site" evidence="7">
    <location>
        <position position="128"/>
    </location>
    <ligand>
        <name>(2S)-2-hydroxy-3-oxobutyl phosphate</name>
        <dbReference type="ChEBI" id="CHEBI:58830"/>
    </ligand>
</feature>